<dbReference type="EMBL" id="LCWV01000026">
    <property type="protein sequence ID" value="PWI66315.1"/>
    <property type="molecule type" value="Genomic_DNA"/>
</dbReference>
<dbReference type="InterPro" id="IPR047416">
    <property type="entry name" value="XPF_nuclease_Mus81"/>
</dbReference>
<evidence type="ECO:0000259" key="16">
    <source>
        <dbReference type="SMART" id="SM00891"/>
    </source>
</evidence>
<dbReference type="Gene3D" id="1.10.150.670">
    <property type="entry name" value="Crossover junction endonuclease EME1, DNA-binding domain"/>
    <property type="match status" value="1"/>
</dbReference>
<dbReference type="Pfam" id="PF14716">
    <property type="entry name" value="HHH_8"/>
    <property type="match status" value="1"/>
</dbReference>
<evidence type="ECO:0000313" key="17">
    <source>
        <dbReference type="EMBL" id="PWI66315.1"/>
    </source>
</evidence>
<dbReference type="GO" id="GO:0000712">
    <property type="term" value="P:resolution of meiotic recombination intermediates"/>
    <property type="evidence" value="ECO:0007669"/>
    <property type="project" value="TreeGrafter"/>
</dbReference>
<comment type="caution">
    <text evidence="17">The sequence shown here is derived from an EMBL/GenBank/DDBJ whole genome shotgun (WGS) entry which is preliminary data.</text>
</comment>
<dbReference type="GO" id="GO:0000727">
    <property type="term" value="P:double-strand break repair via break-induced replication"/>
    <property type="evidence" value="ECO:0007669"/>
    <property type="project" value="UniProtKB-UniRule"/>
</dbReference>
<dbReference type="PANTHER" id="PTHR13451">
    <property type="entry name" value="CLASS II CROSSOVER JUNCTION ENDONUCLEASE MUS81"/>
    <property type="match status" value="1"/>
</dbReference>
<dbReference type="InterPro" id="IPR042530">
    <property type="entry name" value="EME1/EME2_C"/>
</dbReference>
<dbReference type="Gene3D" id="3.40.50.10130">
    <property type="match status" value="1"/>
</dbReference>
<evidence type="ECO:0000256" key="2">
    <source>
        <dbReference type="ARBA" id="ARBA00004123"/>
    </source>
</evidence>
<keyword evidence="6 14" id="KW-0255">Endonuclease</keyword>
<dbReference type="EC" id="3.1.22.-" evidence="14"/>
<dbReference type="CDD" id="cd20074">
    <property type="entry name" value="XPF_nuclease_Mus81"/>
    <property type="match status" value="1"/>
</dbReference>
<dbReference type="Pfam" id="PF00171">
    <property type="entry name" value="Aldedh"/>
    <property type="match status" value="1"/>
</dbReference>
<keyword evidence="10 14" id="KW-0233">DNA recombination</keyword>
<dbReference type="SUPFAM" id="SSF47802">
    <property type="entry name" value="DNA polymerase beta, N-terminal domain-like"/>
    <property type="match status" value="1"/>
</dbReference>
<protein>
    <recommendedName>
        <fullName evidence="14">Crossover junction endonuclease MUS81</fullName>
        <ecNumber evidence="14">3.1.22.-</ecNumber>
    </recommendedName>
</protein>
<dbReference type="InterPro" id="IPR016162">
    <property type="entry name" value="Ald_DH_N"/>
</dbReference>
<evidence type="ECO:0000256" key="1">
    <source>
        <dbReference type="ARBA" id="ARBA00001946"/>
    </source>
</evidence>
<feature type="compositionally biased region" description="Pro residues" evidence="15">
    <location>
        <begin position="757"/>
        <end position="773"/>
    </location>
</feature>
<evidence type="ECO:0000256" key="7">
    <source>
        <dbReference type="ARBA" id="ARBA00022763"/>
    </source>
</evidence>
<dbReference type="GO" id="GO:0031573">
    <property type="term" value="P:mitotic intra-S DNA damage checkpoint signaling"/>
    <property type="evidence" value="ECO:0007669"/>
    <property type="project" value="TreeGrafter"/>
</dbReference>
<feature type="region of interest" description="Disordered" evidence="15">
    <location>
        <begin position="597"/>
        <end position="640"/>
    </location>
</feature>
<dbReference type="Pfam" id="PF02732">
    <property type="entry name" value="ERCC4"/>
    <property type="match status" value="1"/>
</dbReference>
<dbReference type="InterPro" id="IPR010996">
    <property type="entry name" value="HHH_MUS81"/>
</dbReference>
<keyword evidence="13" id="KW-0469">Meiosis</keyword>
<dbReference type="GO" id="GO:0016620">
    <property type="term" value="F:oxidoreductase activity, acting on the aldehyde or oxo group of donors, NAD or NADP as acceptor"/>
    <property type="evidence" value="ECO:0007669"/>
    <property type="project" value="InterPro"/>
</dbReference>
<dbReference type="GO" id="GO:0008821">
    <property type="term" value="F:crossover junction DNA endonuclease activity"/>
    <property type="evidence" value="ECO:0007669"/>
    <property type="project" value="UniProtKB-UniRule"/>
</dbReference>
<evidence type="ECO:0000256" key="4">
    <source>
        <dbReference type="ARBA" id="ARBA00022722"/>
    </source>
</evidence>
<feature type="compositionally biased region" description="Basic residues" evidence="15">
    <location>
        <begin position="629"/>
        <end position="639"/>
    </location>
</feature>
<dbReference type="InterPro" id="IPR011335">
    <property type="entry name" value="Restrct_endonuc-II-like"/>
</dbReference>
<comment type="subunit">
    <text evidence="14">Interacts with EME1.</text>
</comment>
<dbReference type="InterPro" id="IPR016163">
    <property type="entry name" value="Ald_DH_C"/>
</dbReference>
<evidence type="ECO:0000256" key="8">
    <source>
        <dbReference type="ARBA" id="ARBA00022801"/>
    </source>
</evidence>
<feature type="compositionally biased region" description="Basic and acidic residues" evidence="15">
    <location>
        <begin position="739"/>
        <end position="748"/>
    </location>
</feature>
<dbReference type="InterPro" id="IPR006166">
    <property type="entry name" value="ERCC4_domain"/>
</dbReference>
<gene>
    <name evidence="17" type="ORF">PCL_05280</name>
</gene>
<dbReference type="FunFam" id="3.40.50.10130:FF:000003">
    <property type="entry name" value="Crossover junction endonuclease MUS81"/>
    <property type="match status" value="1"/>
</dbReference>
<evidence type="ECO:0000256" key="9">
    <source>
        <dbReference type="ARBA" id="ARBA00022842"/>
    </source>
</evidence>
<reference evidence="17 18" key="1">
    <citation type="journal article" date="2016" name="Front. Microbiol.">
        <title>Genome and transcriptome sequences reveal the specific parasitism of the nematophagous Purpureocillium lilacinum 36-1.</title>
        <authorList>
            <person name="Xie J."/>
            <person name="Li S."/>
            <person name="Mo C."/>
            <person name="Xiao X."/>
            <person name="Peng D."/>
            <person name="Wang G."/>
            <person name="Xiao Y."/>
        </authorList>
    </citation>
    <scope>NUCLEOTIDE SEQUENCE [LARGE SCALE GENOMIC DNA]</scope>
    <source>
        <strain evidence="17 18">36-1</strain>
    </source>
</reference>
<dbReference type="SUPFAM" id="SSF53720">
    <property type="entry name" value="ALDH-like"/>
    <property type="match status" value="1"/>
</dbReference>
<dbReference type="GO" id="GO:0048257">
    <property type="term" value="F:3'-flap endonuclease activity"/>
    <property type="evidence" value="ECO:0007669"/>
    <property type="project" value="TreeGrafter"/>
</dbReference>
<feature type="region of interest" description="Disordered" evidence="15">
    <location>
        <begin position="739"/>
        <end position="779"/>
    </location>
</feature>
<dbReference type="CDD" id="cd21036">
    <property type="entry name" value="WH_MUS81"/>
    <property type="match status" value="1"/>
</dbReference>
<organism evidence="17 18">
    <name type="scientific">Purpureocillium lilacinum</name>
    <name type="common">Paecilomyces lilacinus</name>
    <dbReference type="NCBI Taxonomy" id="33203"/>
    <lineage>
        <taxon>Eukaryota</taxon>
        <taxon>Fungi</taxon>
        <taxon>Dikarya</taxon>
        <taxon>Ascomycota</taxon>
        <taxon>Pezizomycotina</taxon>
        <taxon>Sordariomycetes</taxon>
        <taxon>Hypocreomycetidae</taxon>
        <taxon>Hypocreales</taxon>
        <taxon>Ophiocordycipitaceae</taxon>
        <taxon>Purpureocillium</taxon>
    </lineage>
</organism>
<keyword evidence="8 14" id="KW-0378">Hydrolase</keyword>
<dbReference type="SUPFAM" id="SSF52980">
    <property type="entry name" value="Restriction endonuclease-like"/>
    <property type="match status" value="1"/>
</dbReference>
<feature type="domain" description="ERCC4" evidence="16">
    <location>
        <begin position="815"/>
        <end position="921"/>
    </location>
</feature>
<dbReference type="InterPro" id="IPR027421">
    <property type="entry name" value="DNA_pol_lamdba_lyase_dom_sf"/>
</dbReference>
<dbReference type="InterPro" id="IPR036388">
    <property type="entry name" value="WH-like_DNA-bd_sf"/>
</dbReference>
<dbReference type="Proteomes" id="UP000245956">
    <property type="component" value="Unassembled WGS sequence"/>
</dbReference>
<dbReference type="InterPro" id="IPR016161">
    <property type="entry name" value="Ald_DH/histidinol_DH"/>
</dbReference>
<evidence type="ECO:0000256" key="15">
    <source>
        <dbReference type="SAM" id="MobiDB-lite"/>
    </source>
</evidence>
<comment type="function">
    <text evidence="14">Interacts with EME1 to form a DNA structure-specific endonuclease with substrate preference for branched DNA structures with a 5'-end at the branch nick. Typical substrates include 3'-flap structures, D-loops, replication forks and nicked Holliday junctions. May be required in mitosis for the processing of stalled or collapsed replication fork intermediates. May be required in meiosis for the repair of meiosis-specific double strand breaks subsequent to single-end invasion (SEI).</text>
</comment>
<evidence type="ECO:0000256" key="10">
    <source>
        <dbReference type="ARBA" id="ARBA00023172"/>
    </source>
</evidence>
<keyword evidence="7 14" id="KW-0227">DNA damage</keyword>
<dbReference type="InterPro" id="IPR015590">
    <property type="entry name" value="Aldehyde_DH_dom"/>
</dbReference>
<dbReference type="GO" id="GO:0046872">
    <property type="term" value="F:metal ion binding"/>
    <property type="evidence" value="ECO:0007669"/>
    <property type="project" value="UniProtKB-UniRule"/>
</dbReference>
<accession>A0A2U3DVP5</accession>
<evidence type="ECO:0000256" key="5">
    <source>
        <dbReference type="ARBA" id="ARBA00022723"/>
    </source>
</evidence>
<dbReference type="GO" id="GO:0003677">
    <property type="term" value="F:DNA binding"/>
    <property type="evidence" value="ECO:0007669"/>
    <property type="project" value="UniProtKB-UniRule"/>
</dbReference>
<comment type="cofactor">
    <cofactor evidence="1 14">
        <name>Mg(2+)</name>
        <dbReference type="ChEBI" id="CHEBI:18420"/>
    </cofactor>
</comment>
<keyword evidence="4 14" id="KW-0540">Nuclease</keyword>
<dbReference type="PANTHER" id="PTHR13451:SF0">
    <property type="entry name" value="CROSSOVER JUNCTION ENDONUCLEASE MUS81"/>
    <property type="match status" value="1"/>
</dbReference>
<evidence type="ECO:0000313" key="18">
    <source>
        <dbReference type="Proteomes" id="UP000245956"/>
    </source>
</evidence>
<dbReference type="GO" id="GO:0006308">
    <property type="term" value="P:DNA catabolic process"/>
    <property type="evidence" value="ECO:0007669"/>
    <property type="project" value="UniProtKB-UniRule"/>
</dbReference>
<dbReference type="SMART" id="SM00891">
    <property type="entry name" value="ERCC4"/>
    <property type="match status" value="1"/>
</dbReference>
<feature type="compositionally biased region" description="Basic and acidic residues" evidence="15">
    <location>
        <begin position="605"/>
        <end position="616"/>
    </location>
</feature>
<dbReference type="FunFam" id="1.10.10.10:FF:000307">
    <property type="entry name" value="Crossover junction endonuclease MUS81"/>
    <property type="match status" value="1"/>
</dbReference>
<comment type="subcellular location">
    <subcellularLocation>
        <location evidence="2 14">Nucleus</location>
    </subcellularLocation>
</comment>
<dbReference type="GO" id="GO:0005634">
    <property type="term" value="C:nucleus"/>
    <property type="evidence" value="ECO:0007669"/>
    <property type="project" value="UniProtKB-SubCell"/>
</dbReference>
<dbReference type="Pfam" id="PF21136">
    <property type="entry name" value="WHD_MUS81"/>
    <property type="match status" value="1"/>
</dbReference>
<proteinExistence type="inferred from homology"/>
<keyword evidence="12 14" id="KW-0539">Nucleus</keyword>
<dbReference type="InterPro" id="IPR033309">
    <property type="entry name" value="Mus81"/>
</dbReference>
<evidence type="ECO:0000256" key="13">
    <source>
        <dbReference type="ARBA" id="ARBA00023254"/>
    </source>
</evidence>
<dbReference type="GO" id="GO:0031297">
    <property type="term" value="P:replication fork processing"/>
    <property type="evidence" value="ECO:0007669"/>
    <property type="project" value="UniProtKB-ARBA"/>
</dbReference>
<dbReference type="AlphaFoldDB" id="A0A2U3DVP5"/>
<feature type="region of interest" description="Disordered" evidence="15">
    <location>
        <begin position="110"/>
        <end position="137"/>
    </location>
</feature>
<evidence type="ECO:0000256" key="6">
    <source>
        <dbReference type="ARBA" id="ARBA00022759"/>
    </source>
</evidence>
<keyword evidence="5 14" id="KW-0479">Metal-binding</keyword>
<evidence type="ECO:0000256" key="14">
    <source>
        <dbReference type="RuleBase" id="RU369042"/>
    </source>
</evidence>
<keyword evidence="11 14" id="KW-0234">DNA repair</keyword>
<comment type="similarity">
    <text evidence="3 14">Belongs to the XPF family.</text>
</comment>
<name>A0A2U3DVP5_PURLI</name>
<evidence type="ECO:0000256" key="3">
    <source>
        <dbReference type="ARBA" id="ARBA00010015"/>
    </source>
</evidence>
<dbReference type="InterPro" id="IPR047417">
    <property type="entry name" value="WHD_MUS81"/>
</dbReference>
<dbReference type="Gene3D" id="3.40.605.10">
    <property type="entry name" value="Aldehyde Dehydrogenase, Chain A, domain 1"/>
    <property type="match status" value="1"/>
</dbReference>
<dbReference type="Gene3D" id="1.10.10.10">
    <property type="entry name" value="Winged helix-like DNA-binding domain superfamily/Winged helix DNA-binding domain"/>
    <property type="match status" value="1"/>
</dbReference>
<keyword evidence="9 14" id="KW-0460">Magnesium</keyword>
<dbReference type="FunFam" id="1.10.150.110:FF:000001">
    <property type="entry name" value="Putative Crossover junction endonuclease MUS81"/>
    <property type="match status" value="1"/>
</dbReference>
<evidence type="ECO:0000256" key="11">
    <source>
        <dbReference type="ARBA" id="ARBA00023204"/>
    </source>
</evidence>
<dbReference type="PROSITE" id="PS51257">
    <property type="entry name" value="PROKAR_LIPOPROTEIN"/>
    <property type="match status" value="1"/>
</dbReference>
<dbReference type="GO" id="GO:0048476">
    <property type="term" value="C:Holliday junction resolvase complex"/>
    <property type="evidence" value="ECO:0007669"/>
    <property type="project" value="UniProtKB-UniRule"/>
</dbReference>
<sequence length="1107" mass="120472">MGRCSGGRGGGLVALETKGGGASLTWWVGCDAVEGPVCWRSLVGWMEGLCYGPHARNTGLPGGALSRHSWGPLARDTNPAINERRVPARPTALTAPLVLPTAHRRPVVGVGGGGQQRGTPSFPPLPHVPAHGQQATPLPPDRPFAVAARGQPNRDGDRSSPAGRASLLQRRWIHGCLDSDGDAAPRTAPSAGCQKNGETLYALVHPYNTGCTFYLMLSPSPGSQLTPGAGESVAALAELADAPPLCAPLDVQVRSMELELKPSRDGTSYCLQGSINDPPGARVLALCARGGRVASASVLRSIDNGDSSSAATGCKTRRVLCRVGFYIAPTVFLDVAEDAEIIRQEIFGPVAIINRFESEEEVLRLANDTPYGLMAGVFTKDVTRAMRLAAELDSAMVGVNAVSTSFLQTPFGGTKQSGIGRENGIHAIRSYTEPKTVFINMNAAVELGVIGLRRLADDSRTPSASAVLAKHVTAAQPDATSFTPHFLLLCCVTLPHGVATVAGTRPDAELAPSLTDVVMPDDAKCANPQLLAWVKEWYDVARERNSKGATVYRNAYESLKACPLVFQHPAELQQLKGFGPKLCERLTAQLQKHCQQHGQPMPEHPQVRKAAERAQQAEDEDAAGEGAGKKKKKTARKPKPYVPAFRSGAYALVLGLSTQPEDSNTGMTKAELIEVSQPHCDASFTAPPDPTKFYTAWNSMKTLVQKELVYERGVPLKRYALTDDGWDVAKRIKDTREWQCENKGDDATRPASTHVPDPQPGPAPRLESPPPQAELPREQPSPYQNVVAEGPLVAGDGSLPDFTPVRLSPGSFTVHLVLDVREVRAKTDRDYMQDELAKQGVKPIMRSLAVGDAQWIAKLHDPDLLARHGAEGDEIVLDWIVERKRLDDLIGSIKDGRFHEQKFRLRRSGVKKVIYIIEDISIDPATLQRYEESVQSAIASTQVVNGYFVKRTAKMDDTIKYLAKLTGMLKRDYERKTLNVIPTHVLTAQNYLPLLSRLRERDPLLGYYISYPAFASLASKSEMMTLRDVFLKMLMTTRGVTGERALEIQKRWKTPHAFVKAFEACGSGELGRKRKRELVSTELDHLVGRTKISKQLGQKIAEVWGDA</sequence>
<dbReference type="Gene3D" id="3.40.309.10">
    <property type="entry name" value="Aldehyde Dehydrogenase, Chain A, domain 2"/>
    <property type="match status" value="1"/>
</dbReference>
<dbReference type="Gene3D" id="1.10.150.110">
    <property type="entry name" value="DNA polymerase beta, N-terminal domain-like"/>
    <property type="match status" value="1"/>
</dbReference>
<evidence type="ECO:0000256" key="12">
    <source>
        <dbReference type="ARBA" id="ARBA00023242"/>
    </source>
</evidence>